<organism evidence="1 2">
    <name type="scientific">Candidatus Vogelbacteria bacterium RIFOXYD2_FULL_44_9</name>
    <dbReference type="NCBI Taxonomy" id="1802441"/>
    <lineage>
        <taxon>Bacteria</taxon>
        <taxon>Candidatus Vogeliibacteriota</taxon>
    </lineage>
</organism>
<protein>
    <recommendedName>
        <fullName evidence="3">Band 7 domain-containing protein</fullName>
    </recommendedName>
</protein>
<proteinExistence type="predicted"/>
<accession>A0A1G2QPS2</accession>
<evidence type="ECO:0000313" key="2">
    <source>
        <dbReference type="Proteomes" id="UP000177140"/>
    </source>
</evidence>
<reference evidence="1 2" key="1">
    <citation type="journal article" date="2016" name="Nat. Commun.">
        <title>Thousands of microbial genomes shed light on interconnected biogeochemical processes in an aquifer system.</title>
        <authorList>
            <person name="Anantharaman K."/>
            <person name="Brown C.T."/>
            <person name="Hug L.A."/>
            <person name="Sharon I."/>
            <person name="Castelle C.J."/>
            <person name="Probst A.J."/>
            <person name="Thomas B.C."/>
            <person name="Singh A."/>
            <person name="Wilkins M.J."/>
            <person name="Karaoz U."/>
            <person name="Brodie E.L."/>
            <person name="Williams K.H."/>
            <person name="Hubbard S.S."/>
            <person name="Banfield J.F."/>
        </authorList>
    </citation>
    <scope>NUCLEOTIDE SEQUENCE [LARGE SCALE GENOMIC DNA]</scope>
</reference>
<dbReference type="Proteomes" id="UP000177140">
    <property type="component" value="Unassembled WGS sequence"/>
</dbReference>
<name>A0A1G2QPS2_9BACT</name>
<dbReference type="EMBL" id="MHTM01000007">
    <property type="protein sequence ID" value="OHA62625.1"/>
    <property type="molecule type" value="Genomic_DNA"/>
</dbReference>
<sequence length="307" mass="34138">MLDNLPEREGFVDQVTHTVGSRGSRRNISWLEQWLGIVWISIWWPLKQVHMFEVVADKMRPDDEIASGQVPVRRQIKTDTRRTDYLRFRFPHPVLVTSVELGKDRWKVDFIIMLDVIVTNPATVVFGYKGRVLRQVDAAVSSAAIDFWNSKKFDYGKFVAEDKGPNSKFAKAILALNQSTTPNPESDGLEDRFGIKIMAAWVAVADLSPEQKALDEAATSIDMERNLADAAEQKARGIVALGKAKFEGPGQGLKTLVKNLKEVDLSSEQAATIALEQVRMSNVADSKLTTYVEGGGNVQPTIPVTKP</sequence>
<gene>
    <name evidence="1" type="ORF">A2556_02920</name>
</gene>
<evidence type="ECO:0000313" key="1">
    <source>
        <dbReference type="EMBL" id="OHA62625.1"/>
    </source>
</evidence>
<dbReference type="AlphaFoldDB" id="A0A1G2QPS2"/>
<comment type="caution">
    <text evidence="1">The sequence shown here is derived from an EMBL/GenBank/DDBJ whole genome shotgun (WGS) entry which is preliminary data.</text>
</comment>
<evidence type="ECO:0008006" key="3">
    <source>
        <dbReference type="Google" id="ProtNLM"/>
    </source>
</evidence>